<dbReference type="Pfam" id="PF06527">
    <property type="entry name" value="TniQ"/>
    <property type="match status" value="1"/>
</dbReference>
<accession>A0A1G8QP82</accession>
<keyword evidence="4" id="KW-1185">Reference proteome</keyword>
<dbReference type="OrthoDB" id="470139at2"/>
<reference evidence="4" key="1">
    <citation type="submission" date="2016-10" db="EMBL/GenBank/DDBJ databases">
        <authorList>
            <person name="Varghese N."/>
            <person name="Submissions S."/>
        </authorList>
    </citation>
    <scope>NUCLEOTIDE SEQUENCE [LARGE SCALE GENOMIC DNA]</scope>
    <source>
        <strain evidence="4">CGMCC 1.11012</strain>
    </source>
</reference>
<evidence type="ECO:0000259" key="2">
    <source>
        <dbReference type="Pfam" id="PF15978"/>
    </source>
</evidence>
<evidence type="ECO:0000259" key="1">
    <source>
        <dbReference type="Pfam" id="PF06527"/>
    </source>
</evidence>
<organism evidence="3 4">
    <name type="scientific">Paenibacillus typhae</name>
    <dbReference type="NCBI Taxonomy" id="1174501"/>
    <lineage>
        <taxon>Bacteria</taxon>
        <taxon>Bacillati</taxon>
        <taxon>Bacillota</taxon>
        <taxon>Bacilli</taxon>
        <taxon>Bacillales</taxon>
        <taxon>Paenibacillaceae</taxon>
        <taxon>Paenibacillus</taxon>
    </lineage>
</organism>
<dbReference type="AlphaFoldDB" id="A0A1G8QP82"/>
<dbReference type="Pfam" id="PF15978">
    <property type="entry name" value="TnsD"/>
    <property type="match status" value="1"/>
</dbReference>
<proteinExistence type="predicted"/>
<dbReference type="InterPro" id="IPR032750">
    <property type="entry name" value="TnsD_C"/>
</dbReference>
<evidence type="ECO:0000313" key="3">
    <source>
        <dbReference type="EMBL" id="SDJ06564.1"/>
    </source>
</evidence>
<evidence type="ECO:0000313" key="4">
    <source>
        <dbReference type="Proteomes" id="UP000199050"/>
    </source>
</evidence>
<dbReference type="Proteomes" id="UP000199050">
    <property type="component" value="Unassembled WGS sequence"/>
</dbReference>
<gene>
    <name evidence="3" type="ORF">SAMN05216192_11190</name>
</gene>
<name>A0A1G8QP82_9BACL</name>
<sequence>MNISLYSDESIYSIYARIAFYSGKFKIRKENLNSVIDYPFKSVENPDGTSLSQKIDGTYLLERHSSYPYYSQFMLNNEEREQMKKTFLEGNSLKIDQLTGHFKSKSNLRLCPLCLVDDSNRYGEPYWHRAHQLPGSIVCDIHNILLLSECPKCSEPLTPSSKHLPLITPQFCSEGHCLKHVIPNEDEDLLTLATNNRSLLEPEKKVDLIKIREKMTTIFLGEGIINEKSYYRFKLNQKVHERFNDSFLKRLGISKDVMRIHLFWKTRKELDPLFYILLMIYFSGSVFQFLEQEFEYAPFGNGPWKCLNRVCKYYEKHVIKSVEISFIKGGRPWALFCCNECGCKYEWLNYDDVALIIEPGPVWLSECEKLFQNWEVTFNEMYILFTRDFMDQWNKYHPISPEHFKSKCFSKSIKEEFPQLFK</sequence>
<dbReference type="EMBL" id="FNDX01000011">
    <property type="protein sequence ID" value="SDJ06564.1"/>
    <property type="molecule type" value="Genomic_DNA"/>
</dbReference>
<dbReference type="InterPro" id="IPR009492">
    <property type="entry name" value="TniQ"/>
</dbReference>
<dbReference type="STRING" id="1174501.SAMN05216192_11190"/>
<dbReference type="RefSeq" id="WP_090714469.1">
    <property type="nucleotide sequence ID" value="NZ_CBCSKY010000009.1"/>
</dbReference>
<feature type="domain" description="Transposon Tn7 transposition protein TnsD C-terminal" evidence="2">
    <location>
        <begin position="221"/>
        <end position="347"/>
    </location>
</feature>
<protein>
    <submittedName>
        <fullName evidence="3">TniQ protein</fullName>
    </submittedName>
</protein>
<feature type="domain" description="TniQ" evidence="1">
    <location>
        <begin position="4"/>
        <end position="146"/>
    </location>
</feature>